<dbReference type="EMBL" id="JASBNA010000115">
    <property type="protein sequence ID" value="KAK7676477.1"/>
    <property type="molecule type" value="Genomic_DNA"/>
</dbReference>
<feature type="compositionally biased region" description="Low complexity" evidence="1">
    <location>
        <begin position="586"/>
        <end position="608"/>
    </location>
</feature>
<proteinExistence type="predicted"/>
<feature type="compositionally biased region" description="Polar residues" evidence="1">
    <location>
        <begin position="1"/>
        <end position="17"/>
    </location>
</feature>
<feature type="compositionally biased region" description="Acidic residues" evidence="1">
    <location>
        <begin position="1038"/>
        <end position="1052"/>
    </location>
</feature>
<dbReference type="Proteomes" id="UP001385951">
    <property type="component" value="Unassembled WGS sequence"/>
</dbReference>
<feature type="region of interest" description="Disordered" evidence="1">
    <location>
        <begin position="1"/>
        <end position="23"/>
    </location>
</feature>
<evidence type="ECO:0000313" key="2">
    <source>
        <dbReference type="EMBL" id="KAK7676477.1"/>
    </source>
</evidence>
<gene>
    <name evidence="2" type="ORF">QCA50_020551</name>
</gene>
<feature type="region of interest" description="Disordered" evidence="1">
    <location>
        <begin position="209"/>
        <end position="238"/>
    </location>
</feature>
<accession>A0AAW0FA81</accession>
<feature type="region of interest" description="Disordered" evidence="1">
    <location>
        <begin position="518"/>
        <end position="666"/>
    </location>
</feature>
<feature type="compositionally biased region" description="Low complexity" evidence="1">
    <location>
        <begin position="918"/>
        <end position="936"/>
    </location>
</feature>
<evidence type="ECO:0000256" key="1">
    <source>
        <dbReference type="SAM" id="MobiDB-lite"/>
    </source>
</evidence>
<feature type="compositionally biased region" description="Polar residues" evidence="1">
    <location>
        <begin position="896"/>
        <end position="914"/>
    </location>
</feature>
<comment type="caution">
    <text evidence="2">The sequence shown here is derived from an EMBL/GenBank/DDBJ whole genome shotgun (WGS) entry which is preliminary data.</text>
</comment>
<keyword evidence="3" id="KW-1185">Reference proteome</keyword>
<feature type="compositionally biased region" description="Polar residues" evidence="1">
    <location>
        <begin position="522"/>
        <end position="547"/>
    </location>
</feature>
<organism evidence="2 3">
    <name type="scientific">Cerrena zonata</name>
    <dbReference type="NCBI Taxonomy" id="2478898"/>
    <lineage>
        <taxon>Eukaryota</taxon>
        <taxon>Fungi</taxon>
        <taxon>Dikarya</taxon>
        <taxon>Basidiomycota</taxon>
        <taxon>Agaricomycotina</taxon>
        <taxon>Agaricomycetes</taxon>
        <taxon>Polyporales</taxon>
        <taxon>Cerrenaceae</taxon>
        <taxon>Cerrena</taxon>
    </lineage>
</organism>
<evidence type="ECO:0000313" key="3">
    <source>
        <dbReference type="Proteomes" id="UP001385951"/>
    </source>
</evidence>
<reference evidence="2 3" key="1">
    <citation type="submission" date="2022-09" db="EMBL/GenBank/DDBJ databases">
        <authorList>
            <person name="Palmer J.M."/>
        </authorList>
    </citation>
    <scope>NUCLEOTIDE SEQUENCE [LARGE SCALE GENOMIC DNA]</scope>
    <source>
        <strain evidence="2 3">DSM 7382</strain>
    </source>
</reference>
<feature type="region of interest" description="Disordered" evidence="1">
    <location>
        <begin position="835"/>
        <end position="1070"/>
    </location>
</feature>
<protein>
    <submittedName>
        <fullName evidence="2">Uncharacterized protein</fullName>
    </submittedName>
</protein>
<feature type="compositionally biased region" description="Polar residues" evidence="1">
    <location>
        <begin position="997"/>
        <end position="1011"/>
    </location>
</feature>
<dbReference type="AlphaFoldDB" id="A0AAW0FA81"/>
<sequence>MSLTLQTEKNVPLTQGATGKGRVASSPDEVKLWIAAFVLREAVLVAPEEMSNSEARYYFNGLYEYMKSVWMSTQTRLLGSKGAVPYLLSSFSSIRKPQGGPGTYLKHDFLRMFYWSKENSIFHGVPAIADDLEWPGALDLRPIWCERVEAMNGWRAKRKESPMHLCLTSALFKTHLRFMDFSGIFGVRYQALSPATTSREKRPRAAIDDELSSAGSSSGSITTTPQLEVSEQLESTEPPLKRIRAAVEDGDDVEMTDVSGREVLTSPAEPQVDRKGKGRARDPVDDDSSMDAPADVAVESETESQNMDSVTDDIDLTAFMDQDVMFPAALEEQLSPVPCKSCANGGHDCFVALKSFYGCWRCKVSSNGCSLVPKGEQSAKGELKNMKGPQHWPWYLTLVFHVLNVLALDTEAGPQYLPPEYTHVDLPEFPTEKVTTVMAPYTTNQVKEMASEKKALKADVYYALPRRLSKELENRRTNSPLWPMVPKDAESRYEDIIRRATLGTLTRSWATDEVLERGRAQSRVTSLKTRTKSPQQRGRNTRASSRGSEVPPAKTKTSGSVTVSSKVDNQAPTPSRPRPKPRAASKVRAASRAPSKSEAKPSSSKTAAGPSQKRATAVRSKSVKVRPKEDNNEDSSTMPEVSRSAYVGKRPPPVMKRVPTHTDEDEETLTEIEGKRALSREKFLVAMVQLDGGVQLQSVPVGVPDRGPGDEGAVRNTPYVTPDFVSAGFEAQKDAFRETWLEAEETIRTGLADTITAAMDSMNPQLTSHCQEFATSLHHELDQRLSGYMQGIESHLDSKIEDKVNSLTIRLEQRMETLLTKHQMETQEMLKELLGNAVKGEMRTDEQEMRTDGQEMRTDEQEMRTDEQEMRTDEQETPDTGPVGITYPADLDSVDTHQGNEIQDSTHPEASTEVTAEVTTDTDVVDPVTDTNRPPTDTVPPSPTTRPDQSNTLSAENAPAAAEDPDPSAPTNPDGSNASGDIEMPPAESTVPCDTDPSANETATLSATPVTNDREGPAPLHAADHHQGPNPDVSMPDDGIDVDTENDADGDVDGDHDLVNEDVGEDMTQD</sequence>
<feature type="compositionally biased region" description="Basic and acidic residues" evidence="1">
    <location>
        <begin position="271"/>
        <end position="283"/>
    </location>
</feature>
<feature type="compositionally biased region" description="Polar residues" evidence="1">
    <location>
        <begin position="221"/>
        <end position="235"/>
    </location>
</feature>
<feature type="region of interest" description="Disordered" evidence="1">
    <location>
        <begin position="255"/>
        <end position="308"/>
    </location>
</feature>
<feature type="compositionally biased region" description="Basic and acidic residues" evidence="1">
    <location>
        <begin position="1012"/>
        <end position="1027"/>
    </location>
</feature>
<feature type="compositionally biased region" description="Low complexity" evidence="1">
    <location>
        <begin position="554"/>
        <end position="567"/>
    </location>
</feature>
<feature type="compositionally biased region" description="Basic and acidic residues" evidence="1">
    <location>
        <begin position="840"/>
        <end position="874"/>
    </location>
</feature>
<feature type="compositionally biased region" description="Acidic residues" evidence="1">
    <location>
        <begin position="1060"/>
        <end position="1070"/>
    </location>
</feature>
<name>A0AAW0FA81_9APHY</name>